<protein>
    <submittedName>
        <fullName evidence="1">Uncharacterized protein</fullName>
    </submittedName>
</protein>
<evidence type="ECO:0000313" key="1">
    <source>
        <dbReference type="EMBL" id="KAJ3573076.1"/>
    </source>
</evidence>
<proteinExistence type="predicted"/>
<sequence>MFRAPRSSFQGSEPWLATADDRLVDPSWRDQAHIMATKPDITITLNETSEPRPRIRIHDLTRELIDQITIHLQITFGQDLKAARGALSTCCLASRLFVPSCRYTMFNSTAGLAIRYEDKDLLKLLELLESPVGTIGIGLKRITFVPHVGVPSRVTWVGPSARSMEALGDVRCAQFEGVPPTIGTCMFWGVLGAMRGIRDIRVEGGALMADKKLLEWICGLEELEELSILHSTARGDRYRPGVQDEELTQLKLRRAEKTHVRLLDIGGLSELGVLKWLLAQKPVPRVRGLRVGTMGGVWDDRSHNGGLQLAKRLFEVCGHGIGQLDLALSAEGDFGDFLDSIDLSRCQNLDSVHIEGLRVGLQVHEDNHQREALEQVVEKIFIKSSVGPQVNIVALTVHLDPTLLKLFTFFGIPDATLFEKFRWGKVPEILKRGWLGLLERGNHAIIAGAGIRSGDRRTTREYSAYSVNRRLGDGYSDKKELVVIVQGGWKYGREKLEDTLRRGAFHAFDEKRGFSVQFGAEGT</sequence>
<gene>
    <name evidence="1" type="ORF">NP233_g2664</name>
</gene>
<dbReference type="EMBL" id="JANIEX010000116">
    <property type="protein sequence ID" value="KAJ3573076.1"/>
    <property type="molecule type" value="Genomic_DNA"/>
</dbReference>
<evidence type="ECO:0000313" key="2">
    <source>
        <dbReference type="Proteomes" id="UP001213000"/>
    </source>
</evidence>
<dbReference type="Proteomes" id="UP001213000">
    <property type="component" value="Unassembled WGS sequence"/>
</dbReference>
<comment type="caution">
    <text evidence="1">The sequence shown here is derived from an EMBL/GenBank/DDBJ whole genome shotgun (WGS) entry which is preliminary data.</text>
</comment>
<dbReference type="AlphaFoldDB" id="A0AAD5YUN4"/>
<reference evidence="1" key="1">
    <citation type="submission" date="2022-07" db="EMBL/GenBank/DDBJ databases">
        <title>Genome Sequence of Leucocoprinus birnbaumii.</title>
        <authorList>
            <person name="Buettner E."/>
        </authorList>
    </citation>
    <scope>NUCLEOTIDE SEQUENCE</scope>
    <source>
        <strain evidence="1">VT141</strain>
    </source>
</reference>
<name>A0AAD5YUN4_9AGAR</name>
<keyword evidence="2" id="KW-1185">Reference proteome</keyword>
<organism evidence="1 2">
    <name type="scientific">Leucocoprinus birnbaumii</name>
    <dbReference type="NCBI Taxonomy" id="56174"/>
    <lineage>
        <taxon>Eukaryota</taxon>
        <taxon>Fungi</taxon>
        <taxon>Dikarya</taxon>
        <taxon>Basidiomycota</taxon>
        <taxon>Agaricomycotina</taxon>
        <taxon>Agaricomycetes</taxon>
        <taxon>Agaricomycetidae</taxon>
        <taxon>Agaricales</taxon>
        <taxon>Agaricineae</taxon>
        <taxon>Agaricaceae</taxon>
        <taxon>Leucocoprinus</taxon>
    </lineage>
</organism>
<accession>A0AAD5YUN4</accession>